<feature type="compositionally biased region" description="Basic and acidic residues" evidence="1">
    <location>
        <begin position="227"/>
        <end position="236"/>
    </location>
</feature>
<feature type="region of interest" description="Disordered" evidence="1">
    <location>
        <begin position="107"/>
        <end position="243"/>
    </location>
</feature>
<comment type="caution">
    <text evidence="2">The sequence shown here is derived from an EMBL/GenBank/DDBJ whole genome shotgun (WGS) entry which is preliminary data.</text>
</comment>
<evidence type="ECO:0000313" key="3">
    <source>
        <dbReference type="Proteomes" id="UP001488838"/>
    </source>
</evidence>
<dbReference type="EMBL" id="JBBHLL010000353">
    <property type="protein sequence ID" value="KAK7805085.1"/>
    <property type="molecule type" value="Genomic_DNA"/>
</dbReference>
<protein>
    <submittedName>
        <fullName evidence="2">Uncharacterized protein</fullName>
    </submittedName>
</protein>
<sequence length="345" mass="39173">MDSSGNETKGPAHIKKYRNGNGGVWRDDATDKRFRMYGSSPRLITSCNWSWGTDTHEISAINETFKRLSKYLNVKTFASSDSLAKVQEVASWLLEMNQELLSVGSKRRRTGGSLRGNASSSQVDEEQMNRVVEEEEQQQLSYQEEEHTSRNGELVGADPRPGDQSDSQQGHVEENNNRFISVDEDSSGNQEEQEEDEEHAGEQEEEEEEEEEEEMDQESDDFDQSDDSSREDEHTHNSNVTNCSSIVDLPIHQLSSPFYTKTTKRSQGPAASPARSCPHHSLAVGAHQLFDWQEQERSLQEFLIPGYSRTVHFTKPQTESLPHQTVMKIFSISIIAQGLPFCRRR</sequence>
<proteinExistence type="predicted"/>
<evidence type="ECO:0000313" key="2">
    <source>
        <dbReference type="EMBL" id="KAK7805085.1"/>
    </source>
</evidence>
<reference evidence="2 3" key="1">
    <citation type="journal article" date="2023" name="bioRxiv">
        <title>Conserved and derived expression patterns and positive selection on dental genes reveal complex evolutionary context of ever-growing rodent molars.</title>
        <authorList>
            <person name="Calamari Z.T."/>
            <person name="Song A."/>
            <person name="Cohen E."/>
            <person name="Akter M."/>
            <person name="Roy R.D."/>
            <person name="Hallikas O."/>
            <person name="Christensen M.M."/>
            <person name="Li P."/>
            <person name="Marangoni P."/>
            <person name="Jernvall J."/>
            <person name="Klein O.D."/>
        </authorList>
    </citation>
    <scope>NUCLEOTIDE SEQUENCE [LARGE SCALE GENOMIC DNA]</scope>
    <source>
        <strain evidence="2">V071</strain>
    </source>
</reference>
<evidence type="ECO:0000256" key="1">
    <source>
        <dbReference type="SAM" id="MobiDB-lite"/>
    </source>
</evidence>
<organism evidence="2 3">
    <name type="scientific">Myodes glareolus</name>
    <name type="common">Bank vole</name>
    <name type="synonym">Clethrionomys glareolus</name>
    <dbReference type="NCBI Taxonomy" id="447135"/>
    <lineage>
        <taxon>Eukaryota</taxon>
        <taxon>Metazoa</taxon>
        <taxon>Chordata</taxon>
        <taxon>Craniata</taxon>
        <taxon>Vertebrata</taxon>
        <taxon>Euteleostomi</taxon>
        <taxon>Mammalia</taxon>
        <taxon>Eutheria</taxon>
        <taxon>Euarchontoglires</taxon>
        <taxon>Glires</taxon>
        <taxon>Rodentia</taxon>
        <taxon>Myomorpha</taxon>
        <taxon>Muroidea</taxon>
        <taxon>Cricetidae</taxon>
        <taxon>Arvicolinae</taxon>
        <taxon>Myodes</taxon>
    </lineage>
</organism>
<feature type="compositionally biased region" description="Acidic residues" evidence="1">
    <location>
        <begin position="182"/>
        <end position="226"/>
    </location>
</feature>
<keyword evidence="3" id="KW-1185">Reference proteome</keyword>
<feature type="non-terminal residue" evidence="2">
    <location>
        <position position="345"/>
    </location>
</feature>
<gene>
    <name evidence="2" type="ORF">U0070_003018</name>
</gene>
<dbReference type="AlphaFoldDB" id="A0AAW0HSJ0"/>
<dbReference type="Proteomes" id="UP001488838">
    <property type="component" value="Unassembled WGS sequence"/>
</dbReference>
<accession>A0AAW0HSJ0</accession>
<name>A0AAW0HSJ0_MYOGA</name>